<dbReference type="GO" id="GO:0016491">
    <property type="term" value="F:oxidoreductase activity"/>
    <property type="evidence" value="ECO:0007669"/>
    <property type="project" value="UniProtKB-KW"/>
</dbReference>
<feature type="domain" description="D-isomer specific 2-hydroxyacid dehydrogenase NAD-binding" evidence="4">
    <location>
        <begin position="121"/>
        <end position="295"/>
    </location>
</feature>
<evidence type="ECO:0000313" key="5">
    <source>
        <dbReference type="EMBL" id="QBI20521.1"/>
    </source>
</evidence>
<evidence type="ECO:0000256" key="1">
    <source>
        <dbReference type="ARBA" id="ARBA00005854"/>
    </source>
</evidence>
<gene>
    <name evidence="5" type="ORF">ER308_13735</name>
</gene>
<dbReference type="PANTHER" id="PTHR42789:SF1">
    <property type="entry name" value="D-ISOMER SPECIFIC 2-HYDROXYACID DEHYDROGENASE FAMILY PROTEIN (AFU_ORTHOLOGUE AFUA_6G10090)"/>
    <property type="match status" value="1"/>
</dbReference>
<dbReference type="AlphaFoldDB" id="A0A411YHC7"/>
<dbReference type="Gene3D" id="3.40.50.720">
    <property type="entry name" value="NAD(P)-binding Rossmann-like Domain"/>
    <property type="match status" value="2"/>
</dbReference>
<sequence length="345" mass="36762">MARPRVAVLDDYEGVFAASEPVRRLAGRVDLDVFDAPLPAGREAEALTPYEIVVALRERTPFPAELITSLPRLEFVAQSGGHAYHADMEALSRHGIVMATGRPKLGGETAPQPSLMPELVFGLLFALEREIPTLDAAMRRGEWPRSLGRSVHGRTLGILGLGRHGSAVARAAAGFGLHVAAWGPTLTTERAEAAGVELVPDLDALLDRADIVSMHLKLSDESRGLLGEDRLRRIGPRGVLINTARGAIVDERALASLLRAGDLGGAALDVYAHEPLATDSPLRALDNVVLTPHVGWTTDRNLAEFAEDTVAHVEAYLDGRLPASGVANPAALEVSRDRHGTLTSG</sequence>
<dbReference type="Proteomes" id="UP000291469">
    <property type="component" value="Chromosome"/>
</dbReference>
<evidence type="ECO:0000256" key="2">
    <source>
        <dbReference type="ARBA" id="ARBA00023002"/>
    </source>
</evidence>
<dbReference type="EMBL" id="CP036402">
    <property type="protein sequence ID" value="QBI20521.1"/>
    <property type="molecule type" value="Genomic_DNA"/>
</dbReference>
<dbReference type="SUPFAM" id="SSF52283">
    <property type="entry name" value="Formate/glycerate dehydrogenase catalytic domain-like"/>
    <property type="match status" value="1"/>
</dbReference>
<dbReference type="InterPro" id="IPR006140">
    <property type="entry name" value="D-isomer_DH_NAD-bd"/>
</dbReference>
<protein>
    <submittedName>
        <fullName evidence="5">D-2-hydroxyacid dehydrogenase family protein</fullName>
    </submittedName>
</protein>
<reference evidence="5 6" key="1">
    <citation type="submission" date="2019-01" db="EMBL/GenBank/DDBJ databases">
        <title>Egibacter rhizosphaerae EGI 80759T.</title>
        <authorList>
            <person name="Chen D.-D."/>
            <person name="Tian Y."/>
            <person name="Jiao J.-Y."/>
            <person name="Zhang X.-T."/>
            <person name="Zhang Y.-G."/>
            <person name="Zhang Y."/>
            <person name="Xiao M."/>
            <person name="Shu W.-S."/>
            <person name="Li W.-J."/>
        </authorList>
    </citation>
    <scope>NUCLEOTIDE SEQUENCE [LARGE SCALE GENOMIC DNA]</scope>
    <source>
        <strain evidence="5 6">EGI 80759</strain>
    </source>
</reference>
<keyword evidence="3" id="KW-0520">NAD</keyword>
<dbReference type="OrthoDB" id="4324715at2"/>
<name>A0A411YHC7_9ACTN</name>
<dbReference type="SUPFAM" id="SSF51735">
    <property type="entry name" value="NAD(P)-binding Rossmann-fold domains"/>
    <property type="match status" value="1"/>
</dbReference>
<organism evidence="5 6">
    <name type="scientific">Egibacter rhizosphaerae</name>
    <dbReference type="NCBI Taxonomy" id="1670831"/>
    <lineage>
        <taxon>Bacteria</taxon>
        <taxon>Bacillati</taxon>
        <taxon>Actinomycetota</taxon>
        <taxon>Nitriliruptoria</taxon>
        <taxon>Egibacterales</taxon>
        <taxon>Egibacteraceae</taxon>
        <taxon>Egibacter</taxon>
    </lineage>
</organism>
<evidence type="ECO:0000256" key="3">
    <source>
        <dbReference type="ARBA" id="ARBA00023027"/>
    </source>
</evidence>
<evidence type="ECO:0000259" key="4">
    <source>
        <dbReference type="Pfam" id="PF02826"/>
    </source>
</evidence>
<dbReference type="RefSeq" id="WP_131155517.1">
    <property type="nucleotide sequence ID" value="NZ_CP036402.1"/>
</dbReference>
<evidence type="ECO:0000313" key="6">
    <source>
        <dbReference type="Proteomes" id="UP000291469"/>
    </source>
</evidence>
<keyword evidence="6" id="KW-1185">Reference proteome</keyword>
<dbReference type="Pfam" id="PF02826">
    <property type="entry name" value="2-Hacid_dh_C"/>
    <property type="match status" value="1"/>
</dbReference>
<dbReference type="CDD" id="cd12169">
    <property type="entry name" value="PGDH_like_1"/>
    <property type="match status" value="1"/>
</dbReference>
<comment type="similarity">
    <text evidence="1">Belongs to the D-isomer specific 2-hydroxyacid dehydrogenase family.</text>
</comment>
<dbReference type="InterPro" id="IPR050857">
    <property type="entry name" value="D-2-hydroxyacid_DH"/>
</dbReference>
<dbReference type="GO" id="GO:0051287">
    <property type="term" value="F:NAD binding"/>
    <property type="evidence" value="ECO:0007669"/>
    <property type="project" value="InterPro"/>
</dbReference>
<dbReference type="PANTHER" id="PTHR42789">
    <property type="entry name" value="D-ISOMER SPECIFIC 2-HYDROXYACID DEHYDROGENASE FAMILY PROTEIN (AFU_ORTHOLOGUE AFUA_6G10090)"/>
    <property type="match status" value="1"/>
</dbReference>
<keyword evidence="2" id="KW-0560">Oxidoreductase</keyword>
<accession>A0A411YHC7</accession>
<dbReference type="KEGG" id="erz:ER308_13735"/>
<proteinExistence type="inferred from homology"/>
<dbReference type="InterPro" id="IPR036291">
    <property type="entry name" value="NAD(P)-bd_dom_sf"/>
</dbReference>